<evidence type="ECO:0000313" key="9">
    <source>
        <dbReference type="EMBL" id="GEU83870.1"/>
    </source>
</evidence>
<feature type="compositionally biased region" description="Polar residues" evidence="7">
    <location>
        <begin position="1080"/>
        <end position="1093"/>
    </location>
</feature>
<proteinExistence type="predicted"/>
<dbReference type="PANTHER" id="PTHR11439">
    <property type="entry name" value="GAG-POL-RELATED RETROTRANSPOSON"/>
    <property type="match status" value="1"/>
</dbReference>
<dbReference type="InterPro" id="IPR043502">
    <property type="entry name" value="DNA/RNA_pol_sf"/>
</dbReference>
<evidence type="ECO:0000259" key="8">
    <source>
        <dbReference type="Pfam" id="PF17917"/>
    </source>
</evidence>
<dbReference type="Pfam" id="PF08284">
    <property type="entry name" value="RVP_2"/>
    <property type="match status" value="1"/>
</dbReference>
<dbReference type="GO" id="GO:0003964">
    <property type="term" value="F:RNA-directed DNA polymerase activity"/>
    <property type="evidence" value="ECO:0007669"/>
    <property type="project" value="UniProtKB-KW"/>
</dbReference>
<comment type="caution">
    <text evidence="9">The sequence shown here is derived from an EMBL/GenBank/DDBJ whole genome shotgun (WGS) entry which is preliminary data.</text>
</comment>
<feature type="region of interest" description="Disordered" evidence="7">
    <location>
        <begin position="1"/>
        <end position="119"/>
    </location>
</feature>
<dbReference type="GO" id="GO:0004519">
    <property type="term" value="F:endonuclease activity"/>
    <property type="evidence" value="ECO:0007669"/>
    <property type="project" value="UniProtKB-KW"/>
</dbReference>
<dbReference type="AlphaFoldDB" id="A0A6L2NCN9"/>
<keyword evidence="2" id="KW-0548">Nucleotidyltransferase</keyword>
<accession>A0A6L2NCN9</accession>
<feature type="domain" description="Reverse transcriptase RNase H-like" evidence="8">
    <location>
        <begin position="666"/>
        <end position="710"/>
    </location>
</feature>
<evidence type="ECO:0000256" key="6">
    <source>
        <dbReference type="ARBA" id="ARBA00022918"/>
    </source>
</evidence>
<evidence type="ECO:0000256" key="5">
    <source>
        <dbReference type="ARBA" id="ARBA00022801"/>
    </source>
</evidence>
<name>A0A6L2NCN9_TANCI</name>
<dbReference type="GO" id="GO:0016787">
    <property type="term" value="F:hydrolase activity"/>
    <property type="evidence" value="ECO:0007669"/>
    <property type="project" value="UniProtKB-KW"/>
</dbReference>
<feature type="region of interest" description="Disordered" evidence="7">
    <location>
        <begin position="1070"/>
        <end position="1132"/>
    </location>
</feature>
<evidence type="ECO:0000256" key="7">
    <source>
        <dbReference type="SAM" id="MobiDB-lite"/>
    </source>
</evidence>
<keyword evidence="5" id="KW-0378">Hydrolase</keyword>
<keyword evidence="6" id="KW-0695">RNA-directed DNA polymerase</keyword>
<dbReference type="CDD" id="cd09272">
    <property type="entry name" value="RNase_HI_RT_Ty1"/>
    <property type="match status" value="1"/>
</dbReference>
<evidence type="ECO:0000256" key="1">
    <source>
        <dbReference type="ARBA" id="ARBA00022679"/>
    </source>
</evidence>
<evidence type="ECO:0000256" key="2">
    <source>
        <dbReference type="ARBA" id="ARBA00022695"/>
    </source>
</evidence>
<gene>
    <name evidence="9" type="ORF">Tci_055848</name>
</gene>
<dbReference type="CDD" id="cd00303">
    <property type="entry name" value="retropepsin_like"/>
    <property type="match status" value="1"/>
</dbReference>
<dbReference type="InterPro" id="IPR041373">
    <property type="entry name" value="RT_RNaseH"/>
</dbReference>
<keyword evidence="3" id="KW-0540">Nuclease</keyword>
<dbReference type="PANTHER" id="PTHR11439:SF495">
    <property type="entry name" value="REVERSE TRANSCRIPTASE, RNA-DEPENDENT DNA POLYMERASE-RELATED"/>
    <property type="match status" value="1"/>
</dbReference>
<feature type="compositionally biased region" description="Acidic residues" evidence="7">
    <location>
        <begin position="19"/>
        <end position="39"/>
    </location>
</feature>
<protein>
    <submittedName>
        <fullName evidence="9">Uncharacterized mitochondrial protein AtMg00810-like</fullName>
    </submittedName>
</protein>
<dbReference type="Gene3D" id="3.30.70.270">
    <property type="match status" value="1"/>
</dbReference>
<feature type="non-terminal residue" evidence="9">
    <location>
        <position position="1"/>
    </location>
</feature>
<feature type="compositionally biased region" description="Basic and acidic residues" evidence="7">
    <location>
        <begin position="1094"/>
        <end position="1124"/>
    </location>
</feature>
<evidence type="ECO:0000256" key="4">
    <source>
        <dbReference type="ARBA" id="ARBA00022759"/>
    </source>
</evidence>
<reference evidence="9" key="1">
    <citation type="journal article" date="2019" name="Sci. Rep.">
        <title>Draft genome of Tanacetum cinerariifolium, the natural source of mosquito coil.</title>
        <authorList>
            <person name="Yamashiro T."/>
            <person name="Shiraishi A."/>
            <person name="Satake H."/>
            <person name="Nakayama K."/>
        </authorList>
    </citation>
    <scope>NUCLEOTIDE SEQUENCE</scope>
</reference>
<dbReference type="InterPro" id="IPR043128">
    <property type="entry name" value="Rev_trsase/Diguanyl_cyclase"/>
</dbReference>
<organism evidence="9">
    <name type="scientific">Tanacetum cinerariifolium</name>
    <name type="common">Dalmatian daisy</name>
    <name type="synonym">Chrysanthemum cinerariifolium</name>
    <dbReference type="NCBI Taxonomy" id="118510"/>
    <lineage>
        <taxon>Eukaryota</taxon>
        <taxon>Viridiplantae</taxon>
        <taxon>Streptophyta</taxon>
        <taxon>Embryophyta</taxon>
        <taxon>Tracheophyta</taxon>
        <taxon>Spermatophyta</taxon>
        <taxon>Magnoliopsida</taxon>
        <taxon>eudicotyledons</taxon>
        <taxon>Gunneridae</taxon>
        <taxon>Pentapetalae</taxon>
        <taxon>asterids</taxon>
        <taxon>campanulids</taxon>
        <taxon>Asterales</taxon>
        <taxon>Asteraceae</taxon>
        <taxon>Asteroideae</taxon>
        <taxon>Anthemideae</taxon>
        <taxon>Anthemidinae</taxon>
        <taxon>Tanacetum</taxon>
    </lineage>
</organism>
<dbReference type="SUPFAM" id="SSF56672">
    <property type="entry name" value="DNA/RNA polymerases"/>
    <property type="match status" value="1"/>
</dbReference>
<keyword evidence="4" id="KW-0255">Endonuclease</keyword>
<feature type="compositionally biased region" description="Acidic residues" evidence="7">
    <location>
        <begin position="49"/>
        <end position="80"/>
    </location>
</feature>
<sequence>PLPAAVSPTTESPGYIADSEPEIYPEEEDGDDEKSEGDSIEYPTSRGDDDADDDGDDLSVDDANDEDEEESSDSEEEEEEHLALTVPAPALHSSISASEDSDQTEPFEEGRTAATPPPFGYRVTARISVRPHIPMPFRLESEVERLLAIPTPPLSPVSPTLYPLPPFLIPLPIFTLLPPLPPIILPRTRASMVLMRSAAPSTFILASRSRTPPIGTPPLLPIPLPTSSFSLPLLLPCTSGSESIPEADILLRKRARFTTPTGGYEVGESSVAAARLIGERRYFCTLSTTYAREVTHSRDYYTQIIDYCQSQEVHTSTLVTQIEALQRDVSTLQGYQIDDEDRLTRHIQHEHAQRDDAPEDGDSCTEGVIGMTQWFKRTESVSSISNCTVENQESDEIERYVGGLPEMIRGNVMSYELKSMQKAIEFANDQMDQKLLGIFDRQADNKRKFDNTLMNQQNQQPFKRNNNVARAYAAGSKPYGGTKPLFLRLGNKNQGNQNQAGNGNVVARVYGLGTAGGNPDANVMTGTFLLNNHCALILFDTGADKSFVSTTFSSLININPSTLDYSYDVELADGQIIRELNKLTVKNRYPLPRIDDLFDQLQGLSIYSKIDLRFLKCEFWITRVQFFRHVIDSLGIPVDPAKIESVKDWASPKTPSEICQFLGAEDFVAYCDASHKGLGVVLMQREKVISYASRQLKIHEKNYTTHNLELGFEDPEFPNKVYKVEKALYGLLQALRALSIRSLMYLTASRPDIMFAVCACASFQVTPKVSHLHAVKRIFRYLKGQPKLDLWYPKDSPFKLEAYTDSDYAGASLDRKSTTGGCQFLRSILISWQCKKQTVVSNSTTKAEFVAAVSCRGQATTKVKTINEEEQIQALVDKKKVIIAETSVRSDLHLEYAEDEHVTNTYNDPLLSGEDRLQLTELIELYTQLQSRVLALETIKANQAFKIGSLKRRVKKIEKKASKKSHKLKRLYKIRSSIRVESSKDAGVTLVDETHGRNDQDMFDTSILDDDEVVAEKEVSTADPVPTAGEVVTTAGVEVSTAAITSQIFMDEITLAKALIDIKTSKPNAKGIVMQDPSETRTPTLIDSSQQPSKAKDKGKAKMNEPEKPLKRKDQIMIDEEVSRNLEAQMQA</sequence>
<dbReference type="EMBL" id="BKCJ010008767">
    <property type="protein sequence ID" value="GEU83870.1"/>
    <property type="molecule type" value="Genomic_DNA"/>
</dbReference>
<evidence type="ECO:0000256" key="3">
    <source>
        <dbReference type="ARBA" id="ARBA00022722"/>
    </source>
</evidence>
<dbReference type="Pfam" id="PF17917">
    <property type="entry name" value="RT_RNaseH"/>
    <property type="match status" value="1"/>
</dbReference>
<keyword evidence="1" id="KW-0808">Transferase</keyword>